<organism evidence="1 2">
    <name type="scientific">Amycolatopsis dongchuanensis</name>
    <dbReference type="NCBI Taxonomy" id="1070866"/>
    <lineage>
        <taxon>Bacteria</taxon>
        <taxon>Bacillati</taxon>
        <taxon>Actinomycetota</taxon>
        <taxon>Actinomycetes</taxon>
        <taxon>Pseudonocardiales</taxon>
        <taxon>Pseudonocardiaceae</taxon>
        <taxon>Amycolatopsis</taxon>
    </lineage>
</organism>
<keyword evidence="2" id="KW-1185">Reference proteome</keyword>
<proteinExistence type="predicted"/>
<gene>
    <name evidence="1" type="ORF">GCM10023214_03740</name>
</gene>
<protein>
    <submittedName>
        <fullName evidence="1">Uncharacterized protein</fullName>
    </submittedName>
</protein>
<dbReference type="EMBL" id="BAABIB010000010">
    <property type="protein sequence ID" value="GAA5152163.1"/>
    <property type="molecule type" value="Genomic_DNA"/>
</dbReference>
<comment type="caution">
    <text evidence="1">The sequence shown here is derived from an EMBL/GenBank/DDBJ whole genome shotgun (WGS) entry which is preliminary data.</text>
</comment>
<dbReference type="Proteomes" id="UP001500192">
    <property type="component" value="Unassembled WGS sequence"/>
</dbReference>
<sequence>MAGRSTRSTAWVSTNPSFRVDRIEGSLGPPGARFTPRPLEENLAAYVSHGITSAP</sequence>
<evidence type="ECO:0000313" key="1">
    <source>
        <dbReference type="EMBL" id="GAA5152163.1"/>
    </source>
</evidence>
<name>A0ABP9PUN3_9PSEU</name>
<accession>A0ABP9PUN3</accession>
<reference evidence="2" key="1">
    <citation type="journal article" date="2019" name="Int. J. Syst. Evol. Microbiol.">
        <title>The Global Catalogue of Microorganisms (GCM) 10K type strain sequencing project: providing services to taxonomists for standard genome sequencing and annotation.</title>
        <authorList>
            <consortium name="The Broad Institute Genomics Platform"/>
            <consortium name="The Broad Institute Genome Sequencing Center for Infectious Disease"/>
            <person name="Wu L."/>
            <person name="Ma J."/>
        </authorList>
    </citation>
    <scope>NUCLEOTIDE SEQUENCE [LARGE SCALE GENOMIC DNA]</scope>
    <source>
        <strain evidence="2">JCM 18054</strain>
    </source>
</reference>
<evidence type="ECO:0000313" key="2">
    <source>
        <dbReference type="Proteomes" id="UP001500192"/>
    </source>
</evidence>
<dbReference type="RefSeq" id="WP_428832429.1">
    <property type="nucleotide sequence ID" value="NZ_BAABIB010000010.1"/>
</dbReference>